<dbReference type="AlphaFoldDB" id="A0A7T4UQK2"/>
<evidence type="ECO:0000313" key="3">
    <source>
        <dbReference type="Proteomes" id="UP000596063"/>
    </source>
</evidence>
<proteinExistence type="predicted"/>
<dbReference type="KEGG" id="snan:I6N98_02970"/>
<dbReference type="Proteomes" id="UP000596063">
    <property type="component" value="Chromosome"/>
</dbReference>
<organism evidence="2 3">
    <name type="scientific">Spongiibacter nanhainus</name>
    <dbReference type="NCBI Taxonomy" id="2794344"/>
    <lineage>
        <taxon>Bacteria</taxon>
        <taxon>Pseudomonadati</taxon>
        <taxon>Pseudomonadota</taxon>
        <taxon>Gammaproteobacteria</taxon>
        <taxon>Cellvibrionales</taxon>
        <taxon>Spongiibacteraceae</taxon>
        <taxon>Spongiibacter</taxon>
    </lineage>
</organism>
<gene>
    <name evidence="2" type="ORF">I6N98_02970</name>
</gene>
<feature type="chain" id="PRO_5032764014" evidence="1">
    <location>
        <begin position="22"/>
        <end position="238"/>
    </location>
</feature>
<accession>A0A7T4UQK2</accession>
<name>A0A7T4UQK2_9GAMM</name>
<dbReference type="EMBL" id="CP066167">
    <property type="protein sequence ID" value="QQD18843.1"/>
    <property type="molecule type" value="Genomic_DNA"/>
</dbReference>
<evidence type="ECO:0000256" key="1">
    <source>
        <dbReference type="SAM" id="SignalP"/>
    </source>
</evidence>
<protein>
    <submittedName>
        <fullName evidence="2">Uncharacterized protein</fullName>
    </submittedName>
</protein>
<keyword evidence="3" id="KW-1185">Reference proteome</keyword>
<dbReference type="RefSeq" id="WP_198570329.1">
    <property type="nucleotide sequence ID" value="NZ_CP066167.1"/>
</dbReference>
<reference evidence="2 3" key="1">
    <citation type="submission" date="2020-12" db="EMBL/GenBank/DDBJ databases">
        <authorList>
            <person name="Shan Y."/>
        </authorList>
    </citation>
    <scope>NUCLEOTIDE SEQUENCE [LARGE SCALE GENOMIC DNA]</scope>
    <source>
        <strain evidence="3">csc3.9</strain>
    </source>
</reference>
<feature type="signal peptide" evidence="1">
    <location>
        <begin position="1"/>
        <end position="21"/>
    </location>
</feature>
<keyword evidence="1" id="KW-0732">Signal</keyword>
<sequence length="238" mass="25295">MNYIKSAAFAALIASSAFTSATWAESSKFSAATSDHVLLQGMQTDYTTVLSTDIRSPSQKDLFVQVSMECGLYTQTLVSSLFGELDQSQAEAVVRARVILDPGTASEQLAFPGEITLCARNQEMSASFAGICEDDNNDGIVNYDECDESEELGLAMTPLKASAFNFVLANLRSGEHTVAVQAKIDSSTSFDSGTATASAIVGNGTLAAEEVRMVKSAEVQEDPAGSGSDTWLDFMDLF</sequence>
<evidence type="ECO:0000313" key="2">
    <source>
        <dbReference type="EMBL" id="QQD18843.1"/>
    </source>
</evidence>